<dbReference type="InterPro" id="IPR058624">
    <property type="entry name" value="MdtA-like_HH"/>
</dbReference>
<comment type="subcellular location">
    <subcellularLocation>
        <location evidence="1">Cell inner membrane</location>
    </subcellularLocation>
</comment>
<dbReference type="HOGENOM" id="CLU_018816_2_0_6"/>
<evidence type="ECO:0000256" key="3">
    <source>
        <dbReference type="ARBA" id="ARBA00022448"/>
    </source>
</evidence>
<evidence type="ECO:0000256" key="7">
    <source>
        <dbReference type="SAM" id="MobiDB-lite"/>
    </source>
</evidence>
<evidence type="ECO:0000259" key="11">
    <source>
        <dbReference type="Pfam" id="PF25944"/>
    </source>
</evidence>
<feature type="transmembrane region" description="Helical" evidence="8">
    <location>
        <begin position="12"/>
        <end position="32"/>
    </location>
</feature>
<evidence type="ECO:0000256" key="8">
    <source>
        <dbReference type="SAM" id="Phobius"/>
    </source>
</evidence>
<gene>
    <name evidence="13" type="ORF">Sant_0584</name>
</gene>
<dbReference type="InterPro" id="IPR058626">
    <property type="entry name" value="MdtA-like_b-barrel"/>
</dbReference>
<feature type="domain" description="Multidrug resistance protein MdtA-like beta-barrel" evidence="11">
    <location>
        <begin position="230"/>
        <end position="312"/>
    </location>
</feature>
<reference evidence="13 14" key="1">
    <citation type="journal article" date="2014" name="Genome Biol. Evol.">
        <title>Genome degeneration and adaptation in a nascent stage of symbiosis.</title>
        <authorList>
            <person name="Oakeson K.F."/>
            <person name="Gil R."/>
            <person name="Clayton A.L."/>
            <person name="Dunn D.M."/>
            <person name="von Niederhausern A.C."/>
            <person name="Hamil C."/>
            <person name="Aoyagi A."/>
            <person name="Duval B."/>
            <person name="Baca A."/>
            <person name="Silva F.J."/>
            <person name="Vallier A."/>
            <person name="Jackson D.G."/>
            <person name="Latorre A."/>
            <person name="Weiss R.B."/>
            <person name="Heddi A."/>
            <person name="Moya A."/>
            <person name="Dale C."/>
        </authorList>
    </citation>
    <scope>NUCLEOTIDE SEQUENCE [LARGE SCALE GENOMIC DNA]</scope>
    <source>
        <strain evidence="13 14">HS1</strain>
    </source>
</reference>
<feature type="domain" description="Multidrug resistance protein MdtA-like alpha-helical hairpin" evidence="9">
    <location>
        <begin position="124"/>
        <end position="193"/>
    </location>
</feature>
<keyword evidence="8" id="KW-0812">Transmembrane</keyword>
<dbReference type="GO" id="GO:1990281">
    <property type="term" value="C:efflux pump complex"/>
    <property type="evidence" value="ECO:0007669"/>
    <property type="project" value="TreeGrafter"/>
</dbReference>
<dbReference type="Gene3D" id="2.40.50.100">
    <property type="match status" value="1"/>
</dbReference>
<dbReference type="EMBL" id="CP006569">
    <property type="protein sequence ID" value="AHF75680.1"/>
    <property type="molecule type" value="Genomic_DNA"/>
</dbReference>
<dbReference type="PATRIC" id="fig|1239307.3.peg.628"/>
<feature type="domain" description="Multidrug resistance protein MdtA-like barrel-sandwich hybrid" evidence="10">
    <location>
        <begin position="84"/>
        <end position="226"/>
    </location>
</feature>
<organism evidence="13 14">
    <name type="scientific">Sodalis praecaptivus</name>
    <dbReference type="NCBI Taxonomy" id="1239307"/>
    <lineage>
        <taxon>Bacteria</taxon>
        <taxon>Pseudomonadati</taxon>
        <taxon>Pseudomonadota</taxon>
        <taxon>Gammaproteobacteria</taxon>
        <taxon>Enterobacterales</taxon>
        <taxon>Bruguierivoracaceae</taxon>
        <taxon>Sodalis</taxon>
    </lineage>
</organism>
<dbReference type="Gene3D" id="1.10.287.470">
    <property type="entry name" value="Helix hairpin bin"/>
    <property type="match status" value="1"/>
</dbReference>
<dbReference type="OrthoDB" id="9783047at2"/>
<keyword evidence="5" id="KW-0997">Cell inner membrane</keyword>
<evidence type="ECO:0000256" key="4">
    <source>
        <dbReference type="ARBA" id="ARBA00022475"/>
    </source>
</evidence>
<feature type="compositionally biased region" description="Gly residues" evidence="7">
    <location>
        <begin position="435"/>
        <end position="451"/>
    </location>
</feature>
<protein>
    <submittedName>
        <fullName evidence="13">Putative efflux transport protein</fullName>
    </submittedName>
</protein>
<keyword evidence="8" id="KW-1133">Transmembrane helix</keyword>
<dbReference type="SUPFAM" id="SSF111369">
    <property type="entry name" value="HlyD-like secretion proteins"/>
    <property type="match status" value="1"/>
</dbReference>
<comment type="similarity">
    <text evidence="2">Belongs to the membrane fusion protein (MFP) (TC 8.A.1) family.</text>
</comment>
<evidence type="ECO:0000256" key="1">
    <source>
        <dbReference type="ARBA" id="ARBA00004533"/>
    </source>
</evidence>
<evidence type="ECO:0000256" key="2">
    <source>
        <dbReference type="ARBA" id="ARBA00009477"/>
    </source>
</evidence>
<evidence type="ECO:0000256" key="5">
    <source>
        <dbReference type="ARBA" id="ARBA00022519"/>
    </source>
</evidence>
<dbReference type="Gene3D" id="2.40.420.20">
    <property type="match status" value="1"/>
</dbReference>
<dbReference type="GO" id="GO:0005886">
    <property type="term" value="C:plasma membrane"/>
    <property type="evidence" value="ECO:0007669"/>
    <property type="project" value="UniProtKB-SubCell"/>
</dbReference>
<evidence type="ECO:0000256" key="6">
    <source>
        <dbReference type="ARBA" id="ARBA00023136"/>
    </source>
</evidence>
<sequence>MRRYSKQTIKWRNVLVVVLILLLIAGLGYYLFAHHSGSGAAPTGRPGGMRMGMGGPTAVHGGVAKQADVPVTLSALGTVVANASVTVTSRVDGQLLKVYFTEGQKVEQGQLLAQIDPRSYQASLEQYQGDLAQNQALLKSAQLTLARYQKLYAQDSLSRQDLETQTATVGQYAGAIKSYQAQIDAAKLDLEYARITAPVSGRVGLRLVDPGNMVHSSDTTGIVTITQTQPIAVTFSVPQANLPTLLQALHHGQTLPATALDQDGTTELAQGELNFISNEIDSETGSIKLKAMFANHDEKLYPNQFVNVRLQTNVLAGATVIPAQALQLSSDGDFVYVIKQDNSVERRQVKAGPSFGTSLQAVLSGVSPGERVVTEGIDRLSNGAKVTIVSDNDTGGGSAVESGAPGSATRVKGSAGTTDSGATGGNGGAKSIDGTTGGDGAAKGSSGGNGKAAGVTRRHTGSAATQRVSTTGGNDGAAQ</sequence>
<dbReference type="Pfam" id="PF25944">
    <property type="entry name" value="Beta-barrel_RND"/>
    <property type="match status" value="1"/>
</dbReference>
<dbReference type="NCBIfam" id="NF008589">
    <property type="entry name" value="PRK11556.1"/>
    <property type="match status" value="1"/>
</dbReference>
<feature type="domain" description="Multidrug resistance protein MdtA-like C-terminal permuted SH3" evidence="12">
    <location>
        <begin position="318"/>
        <end position="379"/>
    </location>
</feature>
<evidence type="ECO:0000313" key="14">
    <source>
        <dbReference type="Proteomes" id="UP000019028"/>
    </source>
</evidence>
<dbReference type="PANTHER" id="PTHR30469:SF12">
    <property type="entry name" value="MULTIDRUG RESISTANCE PROTEIN MDTA"/>
    <property type="match status" value="1"/>
</dbReference>
<accession>W0HTY2</accession>
<dbReference type="InterPro" id="IPR058625">
    <property type="entry name" value="MdtA-like_BSH"/>
</dbReference>
<dbReference type="Pfam" id="PF25917">
    <property type="entry name" value="BSH_RND"/>
    <property type="match status" value="1"/>
</dbReference>
<dbReference type="InterPro" id="IPR058627">
    <property type="entry name" value="MdtA-like_C"/>
</dbReference>
<dbReference type="KEGG" id="sod:Sant_0584"/>
<dbReference type="Proteomes" id="UP000019028">
    <property type="component" value="Chromosome"/>
</dbReference>
<evidence type="ECO:0000313" key="13">
    <source>
        <dbReference type="EMBL" id="AHF75680.1"/>
    </source>
</evidence>
<dbReference type="PANTHER" id="PTHR30469">
    <property type="entry name" value="MULTIDRUG RESISTANCE PROTEIN MDTA"/>
    <property type="match status" value="1"/>
</dbReference>
<dbReference type="Gene3D" id="2.40.30.170">
    <property type="match status" value="1"/>
</dbReference>
<evidence type="ECO:0000259" key="9">
    <source>
        <dbReference type="Pfam" id="PF25876"/>
    </source>
</evidence>
<dbReference type="Pfam" id="PF25876">
    <property type="entry name" value="HH_MFP_RND"/>
    <property type="match status" value="1"/>
</dbReference>
<dbReference type="AlphaFoldDB" id="W0HTY2"/>
<evidence type="ECO:0000259" key="12">
    <source>
        <dbReference type="Pfam" id="PF25967"/>
    </source>
</evidence>
<feature type="compositionally biased region" description="Polar residues" evidence="7">
    <location>
        <begin position="462"/>
        <end position="472"/>
    </location>
</feature>
<dbReference type="InterPro" id="IPR006143">
    <property type="entry name" value="RND_pump_MFP"/>
</dbReference>
<feature type="region of interest" description="Disordered" evidence="7">
    <location>
        <begin position="388"/>
        <end position="479"/>
    </location>
</feature>
<dbReference type="Pfam" id="PF25967">
    <property type="entry name" value="RND-MFP_C"/>
    <property type="match status" value="1"/>
</dbReference>
<dbReference type="NCBIfam" id="TIGR01730">
    <property type="entry name" value="RND_mfp"/>
    <property type="match status" value="1"/>
</dbReference>
<keyword evidence="3" id="KW-0813">Transport</keyword>
<dbReference type="FunFam" id="2.40.420.20:FF:000001">
    <property type="entry name" value="Efflux RND transporter periplasmic adaptor subunit"/>
    <property type="match status" value="1"/>
</dbReference>
<dbReference type="GO" id="GO:0015562">
    <property type="term" value="F:efflux transmembrane transporter activity"/>
    <property type="evidence" value="ECO:0007669"/>
    <property type="project" value="TreeGrafter"/>
</dbReference>
<keyword evidence="6 8" id="KW-0472">Membrane</keyword>
<keyword evidence="4" id="KW-1003">Cell membrane</keyword>
<evidence type="ECO:0000259" key="10">
    <source>
        <dbReference type="Pfam" id="PF25917"/>
    </source>
</evidence>
<proteinExistence type="inferred from homology"/>
<name>W0HTY2_9GAMM</name>
<keyword evidence="14" id="KW-1185">Reference proteome</keyword>